<keyword evidence="1" id="KW-0560">Oxidoreductase</keyword>
<dbReference type="Pfam" id="PF00248">
    <property type="entry name" value="Aldo_ket_red"/>
    <property type="match status" value="1"/>
</dbReference>
<keyword evidence="4" id="KW-1185">Reference proteome</keyword>
<dbReference type="Gene3D" id="3.20.20.100">
    <property type="entry name" value="NADP-dependent oxidoreductase domain"/>
    <property type="match status" value="1"/>
</dbReference>
<dbReference type="GO" id="GO:0016491">
    <property type="term" value="F:oxidoreductase activity"/>
    <property type="evidence" value="ECO:0007669"/>
    <property type="project" value="UniProtKB-KW"/>
</dbReference>
<sequence>MDKRALGTSGISIAPLALGGNVFGWTVDEATSLSIIDAFVGRGFSLIDTADVYSIWVPGHTGGESERVIGAWLKRGGRRDAVHIATKVGMNMKAAGQGLSKAHIVAAAEASLRNLGTDTIDLYQAHIDDGTVPLEETMEAFARLVEAGKVRAVGASNYTAPRLAEALAASEAKGHPRFSVLQPHYNLANRALFEGELQQLCLREQIGVIPYYALAAGFLTGKYRRPEDLDGKARAGTVAHYLDPRGLDLLAEMDKIAARLGATLPQVALAWLIAQPAVTAPIVSATSLAQLDDIMAAPGLTLDAAALSRLDRASI</sequence>
<dbReference type="AlphaFoldDB" id="A0A974PRY6"/>
<dbReference type="PANTHER" id="PTHR43364:SF6">
    <property type="entry name" value="OXIDOREDUCTASE-RELATED"/>
    <property type="match status" value="1"/>
</dbReference>
<dbReference type="RefSeq" id="WP_203195580.1">
    <property type="nucleotide sequence ID" value="NZ_CP063362.1"/>
</dbReference>
<protein>
    <submittedName>
        <fullName evidence="3">Aldo/keto reductase</fullName>
    </submittedName>
</protein>
<accession>A0A974PRY6</accession>
<proteinExistence type="predicted"/>
<dbReference type="InterPro" id="IPR023210">
    <property type="entry name" value="NADP_OxRdtase_dom"/>
</dbReference>
<dbReference type="FunFam" id="3.20.20.100:FF:000004">
    <property type="entry name" value="Oxidoreductase, aldo/keto reductase"/>
    <property type="match status" value="1"/>
</dbReference>
<dbReference type="KEGG" id="xdi:EZH22_10500"/>
<dbReference type="SUPFAM" id="SSF51430">
    <property type="entry name" value="NAD(P)-linked oxidoreductase"/>
    <property type="match status" value="1"/>
</dbReference>
<evidence type="ECO:0000259" key="2">
    <source>
        <dbReference type="Pfam" id="PF00248"/>
    </source>
</evidence>
<dbReference type="PANTHER" id="PTHR43364">
    <property type="entry name" value="NADH-SPECIFIC METHYLGLYOXAL REDUCTASE-RELATED"/>
    <property type="match status" value="1"/>
</dbReference>
<dbReference type="InterPro" id="IPR036812">
    <property type="entry name" value="NAD(P)_OxRdtase_dom_sf"/>
</dbReference>
<organism evidence="3 4">
    <name type="scientific">Xanthobacter dioxanivorans</name>
    <dbReference type="NCBI Taxonomy" id="2528964"/>
    <lineage>
        <taxon>Bacteria</taxon>
        <taxon>Pseudomonadati</taxon>
        <taxon>Pseudomonadota</taxon>
        <taxon>Alphaproteobacteria</taxon>
        <taxon>Hyphomicrobiales</taxon>
        <taxon>Xanthobacteraceae</taxon>
        <taxon>Xanthobacter</taxon>
    </lineage>
</organism>
<dbReference type="InterPro" id="IPR050523">
    <property type="entry name" value="AKR_Detox_Biosynth"/>
</dbReference>
<evidence type="ECO:0000313" key="4">
    <source>
        <dbReference type="Proteomes" id="UP000596427"/>
    </source>
</evidence>
<dbReference type="CDD" id="cd19081">
    <property type="entry name" value="AKR_AKR9C1"/>
    <property type="match status" value="1"/>
</dbReference>
<dbReference type="GO" id="GO:0005829">
    <property type="term" value="C:cytosol"/>
    <property type="evidence" value="ECO:0007669"/>
    <property type="project" value="UniProtKB-ARBA"/>
</dbReference>
<dbReference type="EMBL" id="CP063362">
    <property type="protein sequence ID" value="QRG08668.1"/>
    <property type="molecule type" value="Genomic_DNA"/>
</dbReference>
<name>A0A974PRY6_9HYPH</name>
<reference evidence="3 4" key="1">
    <citation type="submission" date="2020-10" db="EMBL/GenBank/DDBJ databases">
        <title>Degradation of 1,4-Dioxane by Xanthobacter sp. YN2, via a Novel Group-2 Soluble Di-Iron Monooxygenase.</title>
        <authorList>
            <person name="Ma F."/>
            <person name="Wang Y."/>
            <person name="Yang J."/>
            <person name="Guo H."/>
            <person name="Su D."/>
            <person name="Yu L."/>
        </authorList>
    </citation>
    <scope>NUCLEOTIDE SEQUENCE [LARGE SCALE GENOMIC DNA]</scope>
    <source>
        <strain evidence="3 4">YN2</strain>
    </source>
</reference>
<dbReference type="Proteomes" id="UP000596427">
    <property type="component" value="Chromosome"/>
</dbReference>
<feature type="domain" description="NADP-dependent oxidoreductase" evidence="2">
    <location>
        <begin position="15"/>
        <end position="313"/>
    </location>
</feature>
<gene>
    <name evidence="3" type="ORF">EZH22_10500</name>
</gene>
<evidence type="ECO:0000313" key="3">
    <source>
        <dbReference type="EMBL" id="QRG08668.1"/>
    </source>
</evidence>
<evidence type="ECO:0000256" key="1">
    <source>
        <dbReference type="ARBA" id="ARBA00023002"/>
    </source>
</evidence>